<evidence type="ECO:0000256" key="10">
    <source>
        <dbReference type="ARBA" id="ARBA00029741"/>
    </source>
</evidence>
<dbReference type="Pfam" id="PF20511">
    <property type="entry name" value="PMI_typeI_cat"/>
    <property type="match status" value="1"/>
</dbReference>
<dbReference type="GO" id="GO:0005829">
    <property type="term" value="C:cytosol"/>
    <property type="evidence" value="ECO:0007669"/>
    <property type="project" value="TreeGrafter"/>
</dbReference>
<feature type="binding site" evidence="12">
    <location>
        <position position="134"/>
    </location>
    <ligand>
        <name>Zn(2+)</name>
        <dbReference type="ChEBI" id="CHEBI:29105"/>
    </ligand>
</feature>
<feature type="domain" description="Phosphomannose isomerase type I catalytic" evidence="14">
    <location>
        <begin position="5"/>
        <end position="150"/>
    </location>
</feature>
<comment type="similarity">
    <text evidence="4">Belongs to the mannose-6-phosphate isomerase type 1 family.</text>
</comment>
<evidence type="ECO:0000256" key="1">
    <source>
        <dbReference type="ARBA" id="ARBA00000757"/>
    </source>
</evidence>
<keyword evidence="8 12" id="KW-0862">Zinc</keyword>
<evidence type="ECO:0000256" key="3">
    <source>
        <dbReference type="ARBA" id="ARBA00004666"/>
    </source>
</evidence>
<feature type="binding site" evidence="12">
    <location>
        <position position="270"/>
    </location>
    <ligand>
        <name>Zn(2+)</name>
        <dbReference type="ChEBI" id="CHEBI:29105"/>
    </ligand>
</feature>
<comment type="caution">
    <text evidence="15">The sequence shown here is derived from an EMBL/GenBank/DDBJ whole genome shotgun (WGS) entry which is preliminary data.</text>
</comment>
<dbReference type="EMBL" id="MU853604">
    <property type="protein sequence ID" value="KAK4141913.1"/>
    <property type="molecule type" value="Genomic_DNA"/>
</dbReference>
<evidence type="ECO:0000256" key="2">
    <source>
        <dbReference type="ARBA" id="ARBA00002564"/>
    </source>
</evidence>
<sequence length="422" mass="46205">MTDRVFQLSGTCNNYPWGKHGHDSLAARLCQKTTPGFQIDDSKPYSELWFGDYPDFPARVLTTGEALADILARNKETLLGDKVLTTLDPQLPFLPKILSIAKALPLQIHPDKNLAAQLHAKDPSSFPDPNHKPEIAIALSDFEVFAGFQPLSQIEPLFRHHPALHQFIPADAPRPWTNTTLRAVIHALLHADPATIHQTQHALLHHPTPTPSPSNDPHQKPPQINTTLLTRLQTQYPSASDPGTLVALTTLNFLTLSPGSALYIPADAPHAYLSGDIVECMARSNNVLNAAFCDPSQRVQNNKNLEVFTEALTFSKAHSKEDVILPSVVSKRGRKGRIQVYQPPMREFEMLRVELGGTEGGEEEEMEAGDGPGVMIVTKGQGKMEADGKVVGLAEGSIWFVAPGVGVKWKAEGEMEVFMAVV</sequence>
<dbReference type="GeneID" id="87814418"/>
<evidence type="ECO:0000256" key="6">
    <source>
        <dbReference type="ARBA" id="ARBA00018236"/>
    </source>
</evidence>
<dbReference type="InterPro" id="IPR001250">
    <property type="entry name" value="Man6P_Isoase-1"/>
</dbReference>
<evidence type="ECO:0000256" key="7">
    <source>
        <dbReference type="ARBA" id="ARBA00022723"/>
    </source>
</evidence>
<comment type="catalytic activity">
    <reaction evidence="1">
        <text>D-mannose 6-phosphate = D-fructose 6-phosphate</text>
        <dbReference type="Rhea" id="RHEA:12356"/>
        <dbReference type="ChEBI" id="CHEBI:58735"/>
        <dbReference type="ChEBI" id="CHEBI:61527"/>
        <dbReference type="EC" id="5.3.1.8"/>
    </reaction>
</comment>
<protein>
    <recommendedName>
        <fullName evidence="6">Mannose-6-phosphate isomerase</fullName>
        <ecNumber evidence="5">5.3.1.8</ecNumber>
    </recommendedName>
    <alternativeName>
        <fullName evidence="10">Phosphohexomutase</fullName>
    </alternativeName>
    <alternativeName>
        <fullName evidence="11">Phosphomannose isomerase</fullName>
    </alternativeName>
</protein>
<comment type="pathway">
    <text evidence="3">Nucleotide-sugar biosynthesis; GDP-alpha-D-mannose biosynthesis; alpha-D-mannose 1-phosphate from D-fructose 6-phosphate: step 1/2.</text>
</comment>
<dbReference type="CDD" id="cd07011">
    <property type="entry name" value="cupin_PMI_type_I_N"/>
    <property type="match status" value="1"/>
</dbReference>
<evidence type="ECO:0000256" key="12">
    <source>
        <dbReference type="PIRSR" id="PIRSR001480-2"/>
    </source>
</evidence>
<proteinExistence type="inferred from homology"/>
<feature type="binding site" evidence="12">
    <location>
        <position position="109"/>
    </location>
    <ligand>
        <name>Zn(2+)</name>
        <dbReference type="ChEBI" id="CHEBI:29105"/>
    </ligand>
</feature>
<keyword evidence="7 12" id="KW-0479">Metal-binding</keyword>
<dbReference type="EC" id="5.3.1.8" evidence="5"/>
<dbReference type="GO" id="GO:0008270">
    <property type="term" value="F:zinc ion binding"/>
    <property type="evidence" value="ECO:0007669"/>
    <property type="project" value="InterPro"/>
</dbReference>
<dbReference type="GO" id="GO:0004476">
    <property type="term" value="F:mannose-6-phosphate isomerase activity"/>
    <property type="evidence" value="ECO:0007669"/>
    <property type="project" value="UniProtKB-EC"/>
</dbReference>
<keyword evidence="9 15" id="KW-0413">Isomerase</keyword>
<evidence type="ECO:0000256" key="13">
    <source>
        <dbReference type="SAM" id="MobiDB-lite"/>
    </source>
</evidence>
<dbReference type="InterPro" id="IPR016305">
    <property type="entry name" value="Mannose-6-P_Isomerase"/>
</dbReference>
<dbReference type="InterPro" id="IPR014710">
    <property type="entry name" value="RmlC-like_jellyroll"/>
</dbReference>
<feature type="binding site" evidence="12">
    <location>
        <position position="107"/>
    </location>
    <ligand>
        <name>Zn(2+)</name>
        <dbReference type="ChEBI" id="CHEBI:29105"/>
    </ligand>
</feature>
<dbReference type="NCBIfam" id="TIGR00218">
    <property type="entry name" value="manA"/>
    <property type="match status" value="1"/>
</dbReference>
<reference evidence="15" key="2">
    <citation type="submission" date="2023-05" db="EMBL/GenBank/DDBJ databases">
        <authorList>
            <consortium name="Lawrence Berkeley National Laboratory"/>
            <person name="Steindorff A."/>
            <person name="Hensen N."/>
            <person name="Bonometti L."/>
            <person name="Westerberg I."/>
            <person name="Brannstrom I.O."/>
            <person name="Guillou S."/>
            <person name="Cros-Aarteil S."/>
            <person name="Calhoun S."/>
            <person name="Haridas S."/>
            <person name="Kuo A."/>
            <person name="Mondo S."/>
            <person name="Pangilinan J."/>
            <person name="Riley R."/>
            <person name="Labutti K."/>
            <person name="Andreopoulos B."/>
            <person name="Lipzen A."/>
            <person name="Chen C."/>
            <person name="Yanf M."/>
            <person name="Daum C."/>
            <person name="Ng V."/>
            <person name="Clum A."/>
            <person name="Ohm R."/>
            <person name="Martin F."/>
            <person name="Silar P."/>
            <person name="Natvig D."/>
            <person name="Lalanne C."/>
            <person name="Gautier V."/>
            <person name="Ament-Velasquez S.L."/>
            <person name="Kruys A."/>
            <person name="Hutchinson M.I."/>
            <person name="Powell A.J."/>
            <person name="Barry K."/>
            <person name="Miller A.N."/>
            <person name="Grigoriev I.V."/>
            <person name="Debuchy R."/>
            <person name="Gladieux P."/>
            <person name="Thoren M.H."/>
            <person name="Johannesson H."/>
        </authorList>
    </citation>
    <scope>NUCLEOTIDE SEQUENCE</scope>
    <source>
        <strain evidence="15">CBS 141.50</strain>
    </source>
</reference>
<comment type="cofactor">
    <cofactor evidence="12">
        <name>Zn(2+)</name>
        <dbReference type="ChEBI" id="CHEBI:29105"/>
    </cofactor>
    <text evidence="12">Binds 1 zinc ion per subunit.</text>
</comment>
<dbReference type="Gene3D" id="1.10.441.10">
    <property type="entry name" value="Phosphomannose Isomerase, domain 2"/>
    <property type="match status" value="1"/>
</dbReference>
<keyword evidence="16" id="KW-1185">Reference proteome</keyword>
<dbReference type="Proteomes" id="UP001302676">
    <property type="component" value="Unassembled WGS sequence"/>
</dbReference>
<evidence type="ECO:0000256" key="5">
    <source>
        <dbReference type="ARBA" id="ARBA00011956"/>
    </source>
</evidence>
<gene>
    <name evidence="15" type="ORF">C8A04DRAFT_13668</name>
</gene>
<dbReference type="Gene3D" id="2.60.120.10">
    <property type="entry name" value="Jelly Rolls"/>
    <property type="match status" value="2"/>
</dbReference>
<dbReference type="PRINTS" id="PR00714">
    <property type="entry name" value="MAN6PISMRASE"/>
</dbReference>
<evidence type="ECO:0000256" key="9">
    <source>
        <dbReference type="ARBA" id="ARBA00023235"/>
    </source>
</evidence>
<dbReference type="InterPro" id="IPR011051">
    <property type="entry name" value="RmlC_Cupin_sf"/>
</dbReference>
<feature type="region of interest" description="Disordered" evidence="13">
    <location>
        <begin position="200"/>
        <end position="223"/>
    </location>
</feature>
<dbReference type="SUPFAM" id="SSF51182">
    <property type="entry name" value="RmlC-like cupins"/>
    <property type="match status" value="1"/>
</dbReference>
<evidence type="ECO:0000256" key="8">
    <source>
        <dbReference type="ARBA" id="ARBA00022833"/>
    </source>
</evidence>
<dbReference type="AlphaFoldDB" id="A0AAN6UZB6"/>
<evidence type="ECO:0000313" key="15">
    <source>
        <dbReference type="EMBL" id="KAK4141913.1"/>
    </source>
</evidence>
<evidence type="ECO:0000313" key="16">
    <source>
        <dbReference type="Proteomes" id="UP001302676"/>
    </source>
</evidence>
<dbReference type="InterPro" id="IPR046457">
    <property type="entry name" value="PMI_typeI_cat"/>
</dbReference>
<accession>A0AAN6UZB6</accession>
<comment type="function">
    <text evidence="2">Involved in the synthesis of the GDP-mannose and dolichol-phosphate-mannose required for a number of critical mannosyl transfer reactions.</text>
</comment>
<dbReference type="RefSeq" id="XP_062635284.1">
    <property type="nucleotide sequence ID" value="XM_062777805.1"/>
</dbReference>
<name>A0AAN6UZB6_9PEZI</name>
<dbReference type="GO" id="GO:0009298">
    <property type="term" value="P:GDP-mannose biosynthetic process"/>
    <property type="evidence" value="ECO:0007669"/>
    <property type="project" value="InterPro"/>
</dbReference>
<dbReference type="PIRSF" id="PIRSF001480">
    <property type="entry name" value="Mannose-6-phosphate_isomerase"/>
    <property type="match status" value="1"/>
</dbReference>
<reference evidence="15" key="1">
    <citation type="journal article" date="2023" name="Mol. Phylogenet. Evol.">
        <title>Genome-scale phylogeny and comparative genomics of the fungal order Sordariales.</title>
        <authorList>
            <person name="Hensen N."/>
            <person name="Bonometti L."/>
            <person name="Westerberg I."/>
            <person name="Brannstrom I.O."/>
            <person name="Guillou S."/>
            <person name="Cros-Aarteil S."/>
            <person name="Calhoun S."/>
            <person name="Haridas S."/>
            <person name="Kuo A."/>
            <person name="Mondo S."/>
            <person name="Pangilinan J."/>
            <person name="Riley R."/>
            <person name="LaButti K."/>
            <person name="Andreopoulos B."/>
            <person name="Lipzen A."/>
            <person name="Chen C."/>
            <person name="Yan M."/>
            <person name="Daum C."/>
            <person name="Ng V."/>
            <person name="Clum A."/>
            <person name="Steindorff A."/>
            <person name="Ohm R.A."/>
            <person name="Martin F."/>
            <person name="Silar P."/>
            <person name="Natvig D.O."/>
            <person name="Lalanne C."/>
            <person name="Gautier V."/>
            <person name="Ament-Velasquez S.L."/>
            <person name="Kruys A."/>
            <person name="Hutchinson M.I."/>
            <person name="Powell A.J."/>
            <person name="Barry K."/>
            <person name="Miller A.N."/>
            <person name="Grigoriev I.V."/>
            <person name="Debuchy R."/>
            <person name="Gladieux P."/>
            <person name="Hiltunen Thoren M."/>
            <person name="Johannesson H."/>
        </authorList>
    </citation>
    <scope>NUCLEOTIDE SEQUENCE</scope>
    <source>
        <strain evidence="15">CBS 141.50</strain>
    </source>
</reference>
<evidence type="ECO:0000259" key="14">
    <source>
        <dbReference type="Pfam" id="PF20511"/>
    </source>
</evidence>
<dbReference type="GO" id="GO:0005975">
    <property type="term" value="P:carbohydrate metabolic process"/>
    <property type="evidence" value="ECO:0007669"/>
    <property type="project" value="InterPro"/>
</dbReference>
<evidence type="ECO:0000256" key="11">
    <source>
        <dbReference type="ARBA" id="ARBA00030762"/>
    </source>
</evidence>
<evidence type="ECO:0000256" key="4">
    <source>
        <dbReference type="ARBA" id="ARBA00010772"/>
    </source>
</evidence>
<dbReference type="PANTHER" id="PTHR10309">
    <property type="entry name" value="MANNOSE-6-PHOSPHATE ISOMERASE"/>
    <property type="match status" value="1"/>
</dbReference>
<dbReference type="PANTHER" id="PTHR10309:SF4">
    <property type="entry name" value="MANNOSE-6-PHOSPHATE ISOMERASE"/>
    <property type="match status" value="1"/>
</dbReference>
<organism evidence="15 16">
    <name type="scientific">Dichotomopilus funicola</name>
    <dbReference type="NCBI Taxonomy" id="1934379"/>
    <lineage>
        <taxon>Eukaryota</taxon>
        <taxon>Fungi</taxon>
        <taxon>Dikarya</taxon>
        <taxon>Ascomycota</taxon>
        <taxon>Pezizomycotina</taxon>
        <taxon>Sordariomycetes</taxon>
        <taxon>Sordariomycetidae</taxon>
        <taxon>Sordariales</taxon>
        <taxon>Chaetomiaceae</taxon>
        <taxon>Dichotomopilus</taxon>
    </lineage>
</organism>